<dbReference type="Proteomes" id="UP001266305">
    <property type="component" value="Unassembled WGS sequence"/>
</dbReference>
<proteinExistence type="predicted"/>
<reference evidence="2 3" key="1">
    <citation type="submission" date="2023-05" db="EMBL/GenBank/DDBJ databases">
        <title>B98-5 Cell Line De Novo Hybrid Assembly: An Optical Mapping Approach.</title>
        <authorList>
            <person name="Kananen K."/>
            <person name="Auerbach J.A."/>
            <person name="Kautto E."/>
            <person name="Blachly J.S."/>
        </authorList>
    </citation>
    <scope>NUCLEOTIDE SEQUENCE [LARGE SCALE GENOMIC DNA]</scope>
    <source>
        <strain evidence="2">B95-8</strain>
        <tissue evidence="2">Cell line</tissue>
    </source>
</reference>
<evidence type="ECO:0008006" key="4">
    <source>
        <dbReference type="Google" id="ProtNLM"/>
    </source>
</evidence>
<evidence type="ECO:0000256" key="1">
    <source>
        <dbReference type="SAM" id="MobiDB-lite"/>
    </source>
</evidence>
<dbReference type="EMBL" id="JASSZA010000019">
    <property type="protein sequence ID" value="KAK2088743.1"/>
    <property type="molecule type" value="Genomic_DNA"/>
</dbReference>
<evidence type="ECO:0000313" key="3">
    <source>
        <dbReference type="Proteomes" id="UP001266305"/>
    </source>
</evidence>
<evidence type="ECO:0000313" key="2">
    <source>
        <dbReference type="EMBL" id="KAK2088743.1"/>
    </source>
</evidence>
<keyword evidence="3" id="KW-1185">Reference proteome</keyword>
<feature type="region of interest" description="Disordered" evidence="1">
    <location>
        <begin position="1"/>
        <end position="31"/>
    </location>
</feature>
<comment type="caution">
    <text evidence="2">The sequence shown here is derived from an EMBL/GenBank/DDBJ whole genome shotgun (WGS) entry which is preliminary data.</text>
</comment>
<protein>
    <recommendedName>
        <fullName evidence="4">GATA-type domain-containing protein</fullName>
    </recommendedName>
</protein>
<gene>
    <name evidence="2" type="ORF">P7K49_034650</name>
</gene>
<accession>A0ABQ9TVB4</accession>
<sequence length="144" mass="15119">MLAVERNHADAGSQISEAPNTPLEGSAPRKWGGEFERCSRCKKQDPPGASLRWGDPGIRGGLLMCHYCPSHARLGAGMGEGKFAGGVVERAGPGGDLDPEPALVLEGGRIRVSGTDNDTAYPLIRFRRPVSTEAPPSPSCSAPI</sequence>
<organism evidence="2 3">
    <name type="scientific">Saguinus oedipus</name>
    <name type="common">Cotton-top tamarin</name>
    <name type="synonym">Oedipomidas oedipus</name>
    <dbReference type="NCBI Taxonomy" id="9490"/>
    <lineage>
        <taxon>Eukaryota</taxon>
        <taxon>Metazoa</taxon>
        <taxon>Chordata</taxon>
        <taxon>Craniata</taxon>
        <taxon>Vertebrata</taxon>
        <taxon>Euteleostomi</taxon>
        <taxon>Mammalia</taxon>
        <taxon>Eutheria</taxon>
        <taxon>Euarchontoglires</taxon>
        <taxon>Primates</taxon>
        <taxon>Haplorrhini</taxon>
        <taxon>Platyrrhini</taxon>
        <taxon>Cebidae</taxon>
        <taxon>Callitrichinae</taxon>
        <taxon>Saguinus</taxon>
    </lineage>
</organism>
<name>A0ABQ9TVB4_SAGOE</name>